<gene>
    <name evidence="2" type="ORF">HEK616_07480</name>
</gene>
<dbReference type="EMBL" id="AP026073">
    <property type="protein sequence ID" value="BDM67261.1"/>
    <property type="molecule type" value="Genomic_DNA"/>
</dbReference>
<keyword evidence="3" id="KW-1185">Reference proteome</keyword>
<evidence type="ECO:0000256" key="1">
    <source>
        <dbReference type="SAM" id="MobiDB-lite"/>
    </source>
</evidence>
<reference evidence="2" key="1">
    <citation type="submission" date="2022-06" db="EMBL/GenBank/DDBJ databases">
        <title>Complete genome sequence of Streptomyces nigrescens HEK616.</title>
        <authorList>
            <person name="Asamizu S."/>
            <person name="Onaka H."/>
        </authorList>
    </citation>
    <scope>NUCLEOTIDE SEQUENCE</scope>
    <source>
        <strain evidence="2">HEK616</strain>
    </source>
</reference>
<feature type="compositionally biased region" description="Pro residues" evidence="1">
    <location>
        <begin position="54"/>
        <end position="64"/>
    </location>
</feature>
<feature type="region of interest" description="Disordered" evidence="1">
    <location>
        <begin position="25"/>
        <end position="64"/>
    </location>
</feature>
<proteinExistence type="predicted"/>
<dbReference type="Proteomes" id="UP001059597">
    <property type="component" value="Chromosome"/>
</dbReference>
<accession>A0ABM7ZLT6</accession>
<evidence type="ECO:0000313" key="2">
    <source>
        <dbReference type="EMBL" id="BDM67261.1"/>
    </source>
</evidence>
<protein>
    <recommendedName>
        <fullName evidence="4">Secreted protein</fullName>
    </recommendedName>
</protein>
<evidence type="ECO:0000313" key="3">
    <source>
        <dbReference type="Proteomes" id="UP001059597"/>
    </source>
</evidence>
<organism evidence="2 3">
    <name type="scientific">Streptomyces nigrescens</name>
    <dbReference type="NCBI Taxonomy" id="1920"/>
    <lineage>
        <taxon>Bacteria</taxon>
        <taxon>Bacillati</taxon>
        <taxon>Actinomycetota</taxon>
        <taxon>Actinomycetes</taxon>
        <taxon>Kitasatosporales</taxon>
        <taxon>Streptomycetaceae</taxon>
        <taxon>Streptomyces</taxon>
    </lineage>
</organism>
<feature type="compositionally biased region" description="Basic and acidic residues" evidence="1">
    <location>
        <begin position="39"/>
        <end position="49"/>
    </location>
</feature>
<name>A0ABM7ZLT6_STRNI</name>
<evidence type="ECO:0008006" key="4">
    <source>
        <dbReference type="Google" id="ProtNLM"/>
    </source>
</evidence>
<sequence length="64" mass="6274">MPAVTVPARRAFFLTLLLTNINVSDASPPRAPGVGIDGPAHRAAADRTAGDGPISPPGPGCGAG</sequence>